<dbReference type="AlphaFoldDB" id="A0AAX2HCY4"/>
<dbReference type="InterPro" id="IPR017734">
    <property type="entry name" value="T6SS_SciN"/>
</dbReference>
<organism evidence="3 5">
    <name type="scientific">Pseudomonas lundensis</name>
    <dbReference type="NCBI Taxonomy" id="86185"/>
    <lineage>
        <taxon>Bacteria</taxon>
        <taxon>Pseudomonadati</taxon>
        <taxon>Pseudomonadota</taxon>
        <taxon>Gammaproteobacteria</taxon>
        <taxon>Pseudomonadales</taxon>
        <taxon>Pseudomonadaceae</taxon>
        <taxon>Pseudomonas</taxon>
    </lineage>
</organism>
<sequence length="167" mass="18362">MPRCTAVHFKAPMVLLTLLLAGCSALSPYSNVTKLDLTLSASDQVNPDVHGRASPVVIRLLELKHPVAFENADFFSVYERADSVLAQDLLISEELELRPGETVSHKLSVAPVSRYVGVLAAYRDLPQTRWRYVITLSPEQITQAHLVLDQTGIRRADDVNPDAGDDA</sequence>
<name>A0AAX2HCY4_9PSED</name>
<dbReference type="PROSITE" id="PS51257">
    <property type="entry name" value="PROKAR_LIPOPROTEIN"/>
    <property type="match status" value="1"/>
</dbReference>
<dbReference type="InterPro" id="IPR038706">
    <property type="entry name" value="Type_VI_SciN-like_sf"/>
</dbReference>
<evidence type="ECO:0000313" key="3">
    <source>
        <dbReference type="EMBL" id="SOB54647.1"/>
    </source>
</evidence>
<dbReference type="Proteomes" id="UP000219564">
    <property type="component" value="Unassembled WGS sequence"/>
</dbReference>
<evidence type="ECO:0000313" key="2">
    <source>
        <dbReference type="EMBL" id="OZY55513.1"/>
    </source>
</evidence>
<keyword evidence="3" id="KW-0449">Lipoprotein</keyword>
<proteinExistence type="predicted"/>
<feature type="chain" id="PRO_5043959828" evidence="1">
    <location>
        <begin position="28"/>
        <end position="167"/>
    </location>
</feature>
<evidence type="ECO:0000313" key="4">
    <source>
        <dbReference type="Proteomes" id="UP000216897"/>
    </source>
</evidence>
<reference evidence="3 5" key="2">
    <citation type="submission" date="2017-08" db="EMBL/GenBank/DDBJ databases">
        <authorList>
            <person name="Chaillou S."/>
        </authorList>
    </citation>
    <scope>NUCLEOTIDE SEQUENCE [LARGE SCALE GENOMIC DNA]</scope>
    <source>
        <strain evidence="3 5">MFPA15A1205</strain>
    </source>
</reference>
<dbReference type="EMBL" id="OBKZ01000049">
    <property type="protein sequence ID" value="SOB54647.1"/>
    <property type="molecule type" value="Genomic_DNA"/>
</dbReference>
<accession>A0AAX2HCY4</accession>
<dbReference type="RefSeq" id="WP_047279156.1">
    <property type="nucleotide sequence ID" value="NZ_JAAEBS010000001.1"/>
</dbReference>
<dbReference type="Gene3D" id="2.60.40.4150">
    <property type="entry name" value="Type VI secretion system, lipoprotein SciN"/>
    <property type="match status" value="1"/>
</dbReference>
<dbReference type="EMBL" id="NQKG01000006">
    <property type="protein sequence ID" value="OZY55513.1"/>
    <property type="molecule type" value="Genomic_DNA"/>
</dbReference>
<gene>
    <name evidence="2" type="ORF">CJF38_08800</name>
    <name evidence="3" type="ORF">PLUA15_530073</name>
</gene>
<dbReference type="Pfam" id="PF12790">
    <property type="entry name" value="T6SS-SciN"/>
    <property type="match status" value="1"/>
</dbReference>
<dbReference type="PANTHER" id="PTHR37625:SF4">
    <property type="entry name" value="OUTER MEMBRANE LIPOPROTEIN"/>
    <property type="match status" value="1"/>
</dbReference>
<dbReference type="PANTHER" id="PTHR37625">
    <property type="entry name" value="OUTER MEMBRANE LIPOPROTEIN-RELATED"/>
    <property type="match status" value="1"/>
</dbReference>
<reference evidence="2 4" key="1">
    <citation type="submission" date="2017-08" db="EMBL/GenBank/DDBJ databases">
        <title>Genomic and metabolic characterisation of spoilage-associated Pseudomonas species.</title>
        <authorList>
            <person name="Stanborough T."/>
            <person name="Fegan N."/>
            <person name="Powell S.M."/>
            <person name="Singh T."/>
            <person name="Tamplin M.L."/>
            <person name="Chandry P.S."/>
        </authorList>
    </citation>
    <scope>NUCLEOTIDE SEQUENCE [LARGE SCALE GENOMIC DNA]</scope>
    <source>
        <strain evidence="2 4">L1814</strain>
    </source>
</reference>
<keyword evidence="4" id="KW-1185">Reference proteome</keyword>
<feature type="signal peptide" evidence="1">
    <location>
        <begin position="1"/>
        <end position="27"/>
    </location>
</feature>
<evidence type="ECO:0000313" key="5">
    <source>
        <dbReference type="Proteomes" id="UP000219564"/>
    </source>
</evidence>
<protein>
    <submittedName>
        <fullName evidence="3">Type VI secretion lipoprotein, VC_A0113 family</fullName>
    </submittedName>
    <submittedName>
        <fullName evidence="2">Type VI secretion system-associated lipoprotein</fullName>
    </submittedName>
</protein>
<dbReference type="Proteomes" id="UP000216897">
    <property type="component" value="Unassembled WGS sequence"/>
</dbReference>
<keyword evidence="1" id="KW-0732">Signal</keyword>
<comment type="caution">
    <text evidence="3">The sequence shown here is derived from an EMBL/GenBank/DDBJ whole genome shotgun (WGS) entry which is preliminary data.</text>
</comment>
<evidence type="ECO:0000256" key="1">
    <source>
        <dbReference type="SAM" id="SignalP"/>
    </source>
</evidence>
<dbReference type="NCBIfam" id="TIGR03352">
    <property type="entry name" value="VI_chp_3"/>
    <property type="match status" value="1"/>
</dbReference>